<dbReference type="PANTHER" id="PTHR23329:SF1">
    <property type="entry name" value="TUFTELIN-INTERACTING PROTEIN 11"/>
    <property type="match status" value="1"/>
</dbReference>
<dbReference type="GO" id="GO:0000390">
    <property type="term" value="P:spliceosomal complex disassembly"/>
    <property type="evidence" value="ECO:0007669"/>
    <property type="project" value="InterPro"/>
</dbReference>
<dbReference type="Pfam" id="PF01585">
    <property type="entry name" value="G-patch"/>
    <property type="match status" value="1"/>
</dbReference>
<dbReference type="GO" id="GO:0003676">
    <property type="term" value="F:nucleic acid binding"/>
    <property type="evidence" value="ECO:0007669"/>
    <property type="project" value="InterPro"/>
</dbReference>
<dbReference type="PROSITE" id="PS50174">
    <property type="entry name" value="G_PATCH"/>
    <property type="match status" value="1"/>
</dbReference>
<dbReference type="OrthoDB" id="4822at2759"/>
<comment type="similarity">
    <text evidence="1">Belongs to the TFP11/STIP family.</text>
</comment>
<feature type="domain" description="G-patch" evidence="4">
    <location>
        <begin position="21"/>
        <end position="67"/>
    </location>
</feature>
<evidence type="ECO:0000256" key="1">
    <source>
        <dbReference type="ARBA" id="ARBA00010900"/>
    </source>
</evidence>
<keyword evidence="2" id="KW-0175">Coiled coil</keyword>
<dbReference type="AlphaFoldDB" id="A0A6G1K1W5"/>
<dbReference type="InterPro" id="IPR045211">
    <property type="entry name" value="TFP11/STIP/Ntr1"/>
</dbReference>
<feature type="region of interest" description="Disordered" evidence="3">
    <location>
        <begin position="536"/>
        <end position="559"/>
    </location>
</feature>
<feature type="compositionally biased region" description="Basic and acidic residues" evidence="3">
    <location>
        <begin position="1"/>
        <end position="15"/>
    </location>
</feature>
<organism evidence="5 6">
    <name type="scientific">Pleomassaria siparia CBS 279.74</name>
    <dbReference type="NCBI Taxonomy" id="1314801"/>
    <lineage>
        <taxon>Eukaryota</taxon>
        <taxon>Fungi</taxon>
        <taxon>Dikarya</taxon>
        <taxon>Ascomycota</taxon>
        <taxon>Pezizomycotina</taxon>
        <taxon>Dothideomycetes</taxon>
        <taxon>Pleosporomycetidae</taxon>
        <taxon>Pleosporales</taxon>
        <taxon>Pleomassariaceae</taxon>
        <taxon>Pleomassaria</taxon>
    </lineage>
</organism>
<dbReference type="InterPro" id="IPR000467">
    <property type="entry name" value="G_patch_dom"/>
</dbReference>
<evidence type="ECO:0000259" key="4">
    <source>
        <dbReference type="PROSITE" id="PS50174"/>
    </source>
</evidence>
<protein>
    <recommendedName>
        <fullName evidence="4">G-patch domain-containing protein</fullName>
    </recommendedName>
</protein>
<evidence type="ECO:0000256" key="2">
    <source>
        <dbReference type="SAM" id="Coils"/>
    </source>
</evidence>
<evidence type="ECO:0000256" key="3">
    <source>
        <dbReference type="SAM" id="MobiDB-lite"/>
    </source>
</evidence>
<dbReference type="EMBL" id="MU005776">
    <property type="protein sequence ID" value="KAF2706377.1"/>
    <property type="molecule type" value="Genomic_DNA"/>
</dbReference>
<sequence>MDRPNLKRKAEDAPKKSSGLSGGFGARMLAKMGFVEGQGLGKDGTGISEPIQVRLRTAKAGIGASGESELTQQQKRQAKKNAEAKGEVWEDDDVQVRKKRHTDRKSGASTPRVQYTIQDLEKAGLSIPPSFKLLDMTGAKAVALSGLDLRLQGSNPSYNSRTSADLTSYGNAWTEIANEANDLETQEIRLQQQMRELEKEIQAARLSLDATEGLKQLHTLEDILSYMENKSSILQDEAIIAAIHKPLAAAMSSSDLLHSSETVTTALARIQSMLSTNTANTGTAKRRTTPYESLICHLVLPGIRTAILQWDPLQPAAMTLLIRKLQPILPNFVLSSIESEVQIKVREKLNSMSFKSIRRGHWNSKEMPSFWVLPLFEVIQPDKELLLVLRGKLRLLLQLWDVSRGPFPSYGLYHKALPDLDRLACQVLLPKLASLIRDQLVINPVDQELEIIETFFKFENTFKPEVLAEVLAQHFFPQFDSILFQWLTSSPNYSEISQWYVWWKSLFSDAIARQPSIQKAFEASLSRINRALDGSLEPLEQSTPTPEPVDTPSKEPPRPRVVEEMTFKDIVEEWCGDENLLLVPLREAHPTTGSPIYKITASAVGGIGVRVYLRGDVLYAADKKDKSKWNPIELGTDLIARAEGK</sequence>
<proteinExistence type="inferred from homology"/>
<evidence type="ECO:0000313" key="5">
    <source>
        <dbReference type="EMBL" id="KAF2706377.1"/>
    </source>
</evidence>
<dbReference type="SMART" id="SM00443">
    <property type="entry name" value="G_patch"/>
    <property type="match status" value="1"/>
</dbReference>
<dbReference type="Proteomes" id="UP000799428">
    <property type="component" value="Unassembled WGS sequence"/>
</dbReference>
<feature type="coiled-coil region" evidence="2">
    <location>
        <begin position="176"/>
        <end position="214"/>
    </location>
</feature>
<dbReference type="GO" id="GO:0071008">
    <property type="term" value="C:U2-type post-mRNA release spliceosomal complex"/>
    <property type="evidence" value="ECO:0007669"/>
    <property type="project" value="TreeGrafter"/>
</dbReference>
<dbReference type="PANTHER" id="PTHR23329">
    <property type="entry name" value="TUFTELIN-INTERACTING PROTEIN 11-RELATED"/>
    <property type="match status" value="1"/>
</dbReference>
<accession>A0A6G1K1W5</accession>
<feature type="region of interest" description="Disordered" evidence="3">
    <location>
        <begin position="1"/>
        <end position="24"/>
    </location>
</feature>
<name>A0A6G1K1W5_9PLEO</name>
<gene>
    <name evidence="5" type="ORF">K504DRAFT_505324</name>
</gene>
<evidence type="ECO:0000313" key="6">
    <source>
        <dbReference type="Proteomes" id="UP000799428"/>
    </source>
</evidence>
<dbReference type="InterPro" id="IPR022783">
    <property type="entry name" value="GCFC_dom"/>
</dbReference>
<feature type="region of interest" description="Disordered" evidence="3">
    <location>
        <begin position="58"/>
        <end position="111"/>
    </location>
</feature>
<keyword evidence="6" id="KW-1185">Reference proteome</keyword>
<reference evidence="5" key="1">
    <citation type="journal article" date="2020" name="Stud. Mycol.">
        <title>101 Dothideomycetes genomes: a test case for predicting lifestyles and emergence of pathogens.</title>
        <authorList>
            <person name="Haridas S."/>
            <person name="Albert R."/>
            <person name="Binder M."/>
            <person name="Bloem J."/>
            <person name="Labutti K."/>
            <person name="Salamov A."/>
            <person name="Andreopoulos B."/>
            <person name="Baker S."/>
            <person name="Barry K."/>
            <person name="Bills G."/>
            <person name="Bluhm B."/>
            <person name="Cannon C."/>
            <person name="Castanera R."/>
            <person name="Culley D."/>
            <person name="Daum C."/>
            <person name="Ezra D."/>
            <person name="Gonzalez J."/>
            <person name="Henrissat B."/>
            <person name="Kuo A."/>
            <person name="Liang C."/>
            <person name="Lipzen A."/>
            <person name="Lutzoni F."/>
            <person name="Magnuson J."/>
            <person name="Mondo S."/>
            <person name="Nolan M."/>
            <person name="Ohm R."/>
            <person name="Pangilinan J."/>
            <person name="Park H.-J."/>
            <person name="Ramirez L."/>
            <person name="Alfaro M."/>
            <person name="Sun H."/>
            <person name="Tritt A."/>
            <person name="Yoshinaga Y."/>
            <person name="Zwiers L.-H."/>
            <person name="Turgeon B."/>
            <person name="Goodwin S."/>
            <person name="Spatafora J."/>
            <person name="Crous P."/>
            <person name="Grigoriev I."/>
        </authorList>
    </citation>
    <scope>NUCLEOTIDE SEQUENCE</scope>
    <source>
        <strain evidence="5">CBS 279.74</strain>
    </source>
</reference>
<dbReference type="Pfam" id="PF07842">
    <property type="entry name" value="GCFC"/>
    <property type="match status" value="1"/>
</dbReference>